<dbReference type="EMBL" id="CP054705">
    <property type="protein sequence ID" value="QQK75735.1"/>
    <property type="molecule type" value="Genomic_DNA"/>
</dbReference>
<name>A0A7T6Z2E3_9BACI</name>
<evidence type="ECO:0000256" key="7">
    <source>
        <dbReference type="ARBA" id="ARBA00023136"/>
    </source>
</evidence>
<gene>
    <name evidence="11" type="ORF">HUG15_09255</name>
</gene>
<feature type="transmembrane region" description="Helical" evidence="9">
    <location>
        <begin position="21"/>
        <end position="44"/>
    </location>
</feature>
<proteinExistence type="inferred from homology"/>
<evidence type="ECO:0000256" key="6">
    <source>
        <dbReference type="ARBA" id="ARBA00022989"/>
    </source>
</evidence>
<evidence type="ECO:0000256" key="1">
    <source>
        <dbReference type="ARBA" id="ARBA00004429"/>
    </source>
</evidence>
<accession>A0A7T6Z2E3</accession>
<dbReference type="Pfam" id="PF04290">
    <property type="entry name" value="DctQ"/>
    <property type="match status" value="1"/>
</dbReference>
<dbReference type="AlphaFoldDB" id="A0A7T6Z2E3"/>
<dbReference type="InterPro" id="IPR055348">
    <property type="entry name" value="DctQ"/>
</dbReference>
<keyword evidence="4" id="KW-0997">Cell inner membrane</keyword>
<evidence type="ECO:0000256" key="2">
    <source>
        <dbReference type="ARBA" id="ARBA00022448"/>
    </source>
</evidence>
<dbReference type="InterPro" id="IPR007387">
    <property type="entry name" value="TRAP_DctQ"/>
</dbReference>
<dbReference type="GO" id="GO:0005886">
    <property type="term" value="C:plasma membrane"/>
    <property type="evidence" value="ECO:0007669"/>
    <property type="project" value="UniProtKB-SubCell"/>
</dbReference>
<evidence type="ECO:0000259" key="10">
    <source>
        <dbReference type="Pfam" id="PF04290"/>
    </source>
</evidence>
<dbReference type="GO" id="GO:0022857">
    <property type="term" value="F:transmembrane transporter activity"/>
    <property type="evidence" value="ECO:0007669"/>
    <property type="project" value="TreeGrafter"/>
</dbReference>
<evidence type="ECO:0000256" key="3">
    <source>
        <dbReference type="ARBA" id="ARBA00022475"/>
    </source>
</evidence>
<dbReference type="Proteomes" id="UP000595823">
    <property type="component" value="Chromosome"/>
</dbReference>
<protein>
    <submittedName>
        <fullName evidence="11">TRAP transporter small permease</fullName>
    </submittedName>
</protein>
<dbReference type="KEGG" id="scia:HUG15_09255"/>
<sequence>MRTYLQVIDKMNDILKYVTSFFIALLAILVIIQVFSRFVINFPFIWSEEVARYAMVYVVFLGSALATRYNQHIAIDFLLQIVSEKKQNKLKIIITWVSILFFALLCYQGAILTVTVWEQTSPTTGLSMSWAYAAIPLGAGMMLLNALALLSEMKVSGIDEQEGDVQW</sequence>
<dbReference type="PANTHER" id="PTHR35011">
    <property type="entry name" value="2,3-DIKETO-L-GULONATE TRAP TRANSPORTER SMALL PERMEASE PROTEIN YIAM"/>
    <property type="match status" value="1"/>
</dbReference>
<dbReference type="RefSeq" id="WP_200128369.1">
    <property type="nucleotide sequence ID" value="NZ_CP054705.1"/>
</dbReference>
<keyword evidence="3" id="KW-1003">Cell membrane</keyword>
<dbReference type="PANTHER" id="PTHR35011:SF11">
    <property type="entry name" value="TRAP TRANSPORTER SMALL PERMEASE PROTEIN"/>
    <property type="match status" value="1"/>
</dbReference>
<evidence type="ECO:0000313" key="11">
    <source>
        <dbReference type="EMBL" id="QQK75735.1"/>
    </source>
</evidence>
<keyword evidence="7 9" id="KW-0472">Membrane</keyword>
<organism evidence="11 12">
    <name type="scientific">Salicibibacter cibarius</name>
    <dbReference type="NCBI Taxonomy" id="2743000"/>
    <lineage>
        <taxon>Bacteria</taxon>
        <taxon>Bacillati</taxon>
        <taxon>Bacillota</taxon>
        <taxon>Bacilli</taxon>
        <taxon>Bacillales</taxon>
        <taxon>Bacillaceae</taxon>
        <taxon>Salicibibacter</taxon>
    </lineage>
</organism>
<keyword evidence="12" id="KW-1185">Reference proteome</keyword>
<comment type="subcellular location">
    <subcellularLocation>
        <location evidence="1">Cell inner membrane</location>
        <topology evidence="1">Multi-pass membrane protein</topology>
    </subcellularLocation>
</comment>
<feature type="transmembrane region" description="Helical" evidence="9">
    <location>
        <begin position="130"/>
        <end position="150"/>
    </location>
</feature>
<keyword evidence="2" id="KW-0813">Transport</keyword>
<evidence type="ECO:0000256" key="9">
    <source>
        <dbReference type="SAM" id="Phobius"/>
    </source>
</evidence>
<feature type="transmembrane region" description="Helical" evidence="9">
    <location>
        <begin position="90"/>
        <end position="110"/>
    </location>
</feature>
<keyword evidence="6 9" id="KW-1133">Transmembrane helix</keyword>
<dbReference type="GO" id="GO:0015740">
    <property type="term" value="P:C4-dicarboxylate transport"/>
    <property type="evidence" value="ECO:0007669"/>
    <property type="project" value="TreeGrafter"/>
</dbReference>
<evidence type="ECO:0000313" key="12">
    <source>
        <dbReference type="Proteomes" id="UP000595823"/>
    </source>
</evidence>
<keyword evidence="5 9" id="KW-0812">Transmembrane</keyword>
<evidence type="ECO:0000256" key="8">
    <source>
        <dbReference type="ARBA" id="ARBA00038436"/>
    </source>
</evidence>
<evidence type="ECO:0000256" key="4">
    <source>
        <dbReference type="ARBA" id="ARBA00022519"/>
    </source>
</evidence>
<evidence type="ECO:0000256" key="5">
    <source>
        <dbReference type="ARBA" id="ARBA00022692"/>
    </source>
</evidence>
<feature type="domain" description="Tripartite ATP-independent periplasmic transporters DctQ component" evidence="10">
    <location>
        <begin position="26"/>
        <end position="150"/>
    </location>
</feature>
<feature type="transmembrane region" description="Helical" evidence="9">
    <location>
        <begin position="50"/>
        <end position="69"/>
    </location>
</feature>
<comment type="similarity">
    <text evidence="8">Belongs to the TRAP transporter small permease family.</text>
</comment>
<reference evidence="11 12" key="1">
    <citation type="submission" date="2020-06" db="EMBL/GenBank/DDBJ databases">
        <title>Genomic analysis of Salicibibacter sp. NKC5-3.</title>
        <authorList>
            <person name="Oh Y.J."/>
        </authorList>
    </citation>
    <scope>NUCLEOTIDE SEQUENCE [LARGE SCALE GENOMIC DNA]</scope>
    <source>
        <strain evidence="11 12">NKC5-3</strain>
    </source>
</reference>